<organism evidence="1 2">
    <name type="scientific">Plicaturopsis crispa FD-325 SS-3</name>
    <dbReference type="NCBI Taxonomy" id="944288"/>
    <lineage>
        <taxon>Eukaryota</taxon>
        <taxon>Fungi</taxon>
        <taxon>Dikarya</taxon>
        <taxon>Basidiomycota</taxon>
        <taxon>Agaricomycotina</taxon>
        <taxon>Agaricomycetes</taxon>
        <taxon>Agaricomycetidae</taxon>
        <taxon>Amylocorticiales</taxon>
        <taxon>Amylocorticiaceae</taxon>
        <taxon>Plicatura</taxon>
        <taxon>Plicaturopsis crispa</taxon>
    </lineage>
</organism>
<dbReference type="HOGENOM" id="CLU_127779_0_0_1"/>
<gene>
    <name evidence="1" type="ORF">PLICRDRAFT_179211</name>
</gene>
<keyword evidence="2" id="KW-1185">Reference proteome</keyword>
<proteinExistence type="predicted"/>
<dbReference type="Proteomes" id="UP000053263">
    <property type="component" value="Unassembled WGS sequence"/>
</dbReference>
<evidence type="ECO:0000313" key="2">
    <source>
        <dbReference type="Proteomes" id="UP000053263"/>
    </source>
</evidence>
<protein>
    <submittedName>
        <fullName evidence="1">Unplaced genomic scaffold PLICRscaffold_16, whole genome shotgun sequence</fullName>
    </submittedName>
</protein>
<accession>A0A0C9T9F4</accession>
<dbReference type="EMBL" id="KN832569">
    <property type="protein sequence ID" value="KII84883.1"/>
    <property type="molecule type" value="Genomic_DNA"/>
</dbReference>
<sequence length="169" mass="18824">MASTVSPYPEGALPAEQQAEIVKIRAQLQEWLSAMKDVRAKKAGASDILTSETEKLAAYAFSPAPPYKFRRVLLSCIRCYWLALVATRSDAERDELAARLNCIPPYGDRVPAFDGKKTVEKPGELSAKEYEGLMRTIHLVILGMPGIGEIVKTWRELGEVGVQTWEERD</sequence>
<dbReference type="AlphaFoldDB" id="A0A0C9T9F4"/>
<dbReference type="OrthoDB" id="2894188at2759"/>
<reference evidence="1 2" key="1">
    <citation type="submission" date="2014-06" db="EMBL/GenBank/DDBJ databases">
        <title>Evolutionary Origins and Diversification of the Mycorrhizal Mutualists.</title>
        <authorList>
            <consortium name="DOE Joint Genome Institute"/>
            <consortium name="Mycorrhizal Genomics Consortium"/>
            <person name="Kohler A."/>
            <person name="Kuo A."/>
            <person name="Nagy L.G."/>
            <person name="Floudas D."/>
            <person name="Copeland A."/>
            <person name="Barry K.W."/>
            <person name="Cichocki N."/>
            <person name="Veneault-Fourrey C."/>
            <person name="LaButti K."/>
            <person name="Lindquist E.A."/>
            <person name="Lipzen A."/>
            <person name="Lundell T."/>
            <person name="Morin E."/>
            <person name="Murat C."/>
            <person name="Riley R."/>
            <person name="Ohm R."/>
            <person name="Sun H."/>
            <person name="Tunlid A."/>
            <person name="Henrissat B."/>
            <person name="Grigoriev I.V."/>
            <person name="Hibbett D.S."/>
            <person name="Martin F."/>
        </authorList>
    </citation>
    <scope>NUCLEOTIDE SEQUENCE [LARGE SCALE GENOMIC DNA]</scope>
    <source>
        <strain evidence="1 2">FD-325 SS-3</strain>
    </source>
</reference>
<name>A0A0C9T9F4_PLICR</name>
<evidence type="ECO:0000313" key="1">
    <source>
        <dbReference type="EMBL" id="KII84883.1"/>
    </source>
</evidence>